<dbReference type="SUPFAM" id="SSF81321">
    <property type="entry name" value="Family A G protein-coupled receptor-like"/>
    <property type="match status" value="1"/>
</dbReference>
<keyword evidence="7" id="KW-1185">Reference proteome</keyword>
<feature type="transmembrane region" description="Helical" evidence="6">
    <location>
        <begin position="85"/>
        <end position="105"/>
    </location>
</feature>
<sequence length="290" mass="34189">MLLIFYIFLQSIFGLIGHCLYIRFGRVGLFLSIYLKLPVVYLAIFKFTNNHFYYVEGMSTAIILLNRLTALLWPLKYEKIWGRLWYWAIILAYLLPLILSWHILISEIVIRVHDNETFSLYTQIKPDEPKDTLTTSWFSVLFTIICLLINIACIYVYRKTKIASSQQTQSKQKTETLLTFYSLLTFFGQLLFTFYTIILYISSSQLQKFINPDLAELIFLSIYNQYAWVNDISTIAIPAFLLLWASEMMRSRIYSLIQIICFLPKNTNNNAVMVIPKQNFTNYIRQKQTK</sequence>
<dbReference type="WBParaSite" id="Minc3s08046g41834">
    <property type="protein sequence ID" value="Minc3s08046g41834"/>
    <property type="gene ID" value="Minc3s08046g41834"/>
</dbReference>
<dbReference type="GO" id="GO:0004888">
    <property type="term" value="F:transmembrane signaling receptor activity"/>
    <property type="evidence" value="ECO:0007669"/>
    <property type="project" value="InterPro"/>
</dbReference>
<dbReference type="Gene3D" id="1.20.1070.10">
    <property type="entry name" value="Rhodopsin 7-helix transmembrane proteins"/>
    <property type="match status" value="1"/>
</dbReference>
<name>A0A914NMP0_MELIC</name>
<evidence type="ECO:0000313" key="8">
    <source>
        <dbReference type="WBParaSite" id="Minc3s08046g41834"/>
    </source>
</evidence>
<evidence type="ECO:0000256" key="2">
    <source>
        <dbReference type="ARBA" id="ARBA00005692"/>
    </source>
</evidence>
<evidence type="ECO:0000256" key="6">
    <source>
        <dbReference type="RuleBase" id="RU280813"/>
    </source>
</evidence>
<reference evidence="8" key="1">
    <citation type="submission" date="2022-11" db="UniProtKB">
        <authorList>
            <consortium name="WormBaseParasite"/>
        </authorList>
    </citation>
    <scope>IDENTIFICATION</scope>
</reference>
<dbReference type="Pfam" id="PF02118">
    <property type="entry name" value="Srg"/>
    <property type="match status" value="1"/>
</dbReference>
<keyword evidence="3 6" id="KW-0812">Transmembrane</keyword>
<comment type="similarity">
    <text evidence="2 6">Belongs to the nematode receptor-like protein srg family.</text>
</comment>
<evidence type="ECO:0000313" key="7">
    <source>
        <dbReference type="Proteomes" id="UP000887563"/>
    </source>
</evidence>
<dbReference type="GO" id="GO:0016020">
    <property type="term" value="C:membrane"/>
    <property type="evidence" value="ECO:0007669"/>
    <property type="project" value="UniProtKB-SubCell"/>
</dbReference>
<comment type="caution">
    <text evidence="6">Lacks conserved residue(s) required for the propagation of feature annotation.</text>
</comment>
<dbReference type="Proteomes" id="UP000887563">
    <property type="component" value="Unplaced"/>
</dbReference>
<feature type="transmembrane region" description="Helical" evidence="6">
    <location>
        <begin position="222"/>
        <end position="245"/>
    </location>
</feature>
<proteinExistence type="inferred from homology"/>
<dbReference type="PANTHER" id="PTHR31627">
    <property type="entry name" value="SERPENTINE RECEPTOR CLASS GAMMA-RELATED"/>
    <property type="match status" value="1"/>
</dbReference>
<keyword evidence="5 6" id="KW-0472">Membrane</keyword>
<organism evidence="7 8">
    <name type="scientific">Meloidogyne incognita</name>
    <name type="common">Southern root-knot nematode worm</name>
    <name type="synonym">Oxyuris incognita</name>
    <dbReference type="NCBI Taxonomy" id="6306"/>
    <lineage>
        <taxon>Eukaryota</taxon>
        <taxon>Metazoa</taxon>
        <taxon>Ecdysozoa</taxon>
        <taxon>Nematoda</taxon>
        <taxon>Chromadorea</taxon>
        <taxon>Rhabditida</taxon>
        <taxon>Tylenchina</taxon>
        <taxon>Tylenchomorpha</taxon>
        <taxon>Tylenchoidea</taxon>
        <taxon>Meloidogynidae</taxon>
        <taxon>Meloidogyninae</taxon>
        <taxon>Meloidogyne</taxon>
        <taxon>Meloidogyne incognita group</taxon>
    </lineage>
</organism>
<dbReference type="InterPro" id="IPR000609">
    <property type="entry name" value="7TM_GPCR_serpentine_rcpt_Srg"/>
</dbReference>
<evidence type="ECO:0000256" key="4">
    <source>
        <dbReference type="ARBA" id="ARBA00022989"/>
    </source>
</evidence>
<evidence type="ECO:0000256" key="5">
    <source>
        <dbReference type="ARBA" id="ARBA00023136"/>
    </source>
</evidence>
<feature type="transmembrane region" description="Helical" evidence="6">
    <location>
        <begin position="137"/>
        <end position="157"/>
    </location>
</feature>
<feature type="transmembrane region" description="Helical" evidence="6">
    <location>
        <begin position="29"/>
        <end position="47"/>
    </location>
</feature>
<feature type="transmembrane region" description="Helical" evidence="6">
    <location>
        <begin position="6"/>
        <end position="22"/>
    </location>
</feature>
<dbReference type="PANTHER" id="PTHR31627:SF42">
    <property type="entry name" value="G_PROTEIN_RECEP_F1_2 DOMAIN-CONTAINING PROTEIN-RELATED"/>
    <property type="match status" value="1"/>
</dbReference>
<protein>
    <recommendedName>
        <fullName evidence="6">Serpentine receptor class gamma</fullName>
    </recommendedName>
</protein>
<evidence type="ECO:0000256" key="3">
    <source>
        <dbReference type="ARBA" id="ARBA00022692"/>
    </source>
</evidence>
<dbReference type="AlphaFoldDB" id="A0A914NMP0"/>
<accession>A0A914NMP0</accession>
<dbReference type="InterPro" id="IPR051119">
    <property type="entry name" value="Nematode_SR-like"/>
</dbReference>
<dbReference type="GO" id="GO:0007606">
    <property type="term" value="P:sensory perception of chemical stimulus"/>
    <property type="evidence" value="ECO:0007669"/>
    <property type="project" value="UniProtKB-UniRule"/>
</dbReference>
<comment type="subcellular location">
    <subcellularLocation>
        <location evidence="1">Membrane</location>
        <topology evidence="1">Multi-pass membrane protein</topology>
    </subcellularLocation>
</comment>
<evidence type="ECO:0000256" key="1">
    <source>
        <dbReference type="ARBA" id="ARBA00004141"/>
    </source>
</evidence>
<feature type="transmembrane region" description="Helical" evidence="6">
    <location>
        <begin position="178"/>
        <end position="202"/>
    </location>
</feature>
<keyword evidence="4 6" id="KW-1133">Transmembrane helix</keyword>